<reference evidence="1" key="1">
    <citation type="submission" date="2022-07" db="EMBL/GenBank/DDBJ databases">
        <title>Phylogenomic reconstructions and comparative analyses of Kickxellomycotina fungi.</title>
        <authorList>
            <person name="Reynolds N.K."/>
            <person name="Stajich J.E."/>
            <person name="Barry K."/>
            <person name="Grigoriev I.V."/>
            <person name="Crous P."/>
            <person name="Smith M.E."/>
        </authorList>
    </citation>
    <scope>NUCLEOTIDE SEQUENCE</scope>
    <source>
        <strain evidence="1">CBS 102833</strain>
    </source>
</reference>
<accession>A0ACC1KTC1</accession>
<comment type="caution">
    <text evidence="1">The sequence shown here is derived from an EMBL/GenBank/DDBJ whole genome shotgun (WGS) entry which is preliminary data.</text>
</comment>
<protein>
    <submittedName>
        <fullName evidence="1">Uncharacterized protein</fullName>
    </submittedName>
</protein>
<name>A0ACC1KTC1_9FUNG</name>
<keyword evidence="2" id="KW-1185">Reference proteome</keyword>
<evidence type="ECO:0000313" key="2">
    <source>
        <dbReference type="Proteomes" id="UP001140096"/>
    </source>
</evidence>
<organism evidence="1 2">
    <name type="scientific">Coemansia furcata</name>
    <dbReference type="NCBI Taxonomy" id="417177"/>
    <lineage>
        <taxon>Eukaryota</taxon>
        <taxon>Fungi</taxon>
        <taxon>Fungi incertae sedis</taxon>
        <taxon>Zoopagomycota</taxon>
        <taxon>Kickxellomycotina</taxon>
        <taxon>Kickxellomycetes</taxon>
        <taxon>Kickxellales</taxon>
        <taxon>Kickxellaceae</taxon>
        <taxon>Coemansia</taxon>
    </lineage>
</organism>
<dbReference type="EMBL" id="JANBUP010004348">
    <property type="protein sequence ID" value="KAJ2794277.1"/>
    <property type="molecule type" value="Genomic_DNA"/>
</dbReference>
<sequence>MASPGMPLRLFYRPGAKYNSDYKNELKDPMLSPTNSSLADFPPTIIQSGMAELLLDDIRELYTKLKDDNPDTNIVYEEYPEMVHVFHRFLFRPESKRAYEALGAFVESIK</sequence>
<gene>
    <name evidence="1" type="ORF">H4S07_006802</name>
</gene>
<dbReference type="Proteomes" id="UP001140096">
    <property type="component" value="Unassembled WGS sequence"/>
</dbReference>
<proteinExistence type="predicted"/>
<evidence type="ECO:0000313" key="1">
    <source>
        <dbReference type="EMBL" id="KAJ2794277.1"/>
    </source>
</evidence>